<feature type="compositionally biased region" description="Basic and acidic residues" evidence="1">
    <location>
        <begin position="121"/>
        <end position="131"/>
    </location>
</feature>
<feature type="region of interest" description="Disordered" evidence="1">
    <location>
        <begin position="67"/>
        <end position="155"/>
    </location>
</feature>
<name>A0A8G0PRI1_9HYPO</name>
<reference evidence="2 3" key="1">
    <citation type="journal article" date="2021" name="BMC Genomics">
        <title>Telomere-to-telomere genome assembly of asparaginase-producing Trichoderma simmonsii.</title>
        <authorList>
            <person name="Chung D."/>
            <person name="Kwon Y.M."/>
            <person name="Yang Y."/>
        </authorList>
    </citation>
    <scope>NUCLEOTIDE SEQUENCE [LARGE SCALE GENOMIC DNA]</scope>
    <source>
        <strain evidence="2 3">GH-Sj1</strain>
    </source>
</reference>
<dbReference type="EMBL" id="CP075870">
    <property type="protein sequence ID" value="QYT06204.1"/>
    <property type="molecule type" value="Genomic_DNA"/>
</dbReference>
<evidence type="ECO:0000313" key="3">
    <source>
        <dbReference type="Proteomes" id="UP000826661"/>
    </source>
</evidence>
<sequence>MLNFNKSRDLGRVNHCKTIYHYSNNNITSSQQNFTFIFAFYTSRQNQIPYKLNIQQTIFPSTMANREAGQAAYQQQLPPTYPGPVTSTTESPSQSLLAKQRNLAPTLTSTQDQNKMPLGGPDKEVLVERTHNTGAQTPGSLAAQIEHEIQQKTST</sequence>
<proteinExistence type="predicted"/>
<organism evidence="2 3">
    <name type="scientific">Trichoderma simmonsii</name>
    <dbReference type="NCBI Taxonomy" id="1491479"/>
    <lineage>
        <taxon>Eukaryota</taxon>
        <taxon>Fungi</taxon>
        <taxon>Dikarya</taxon>
        <taxon>Ascomycota</taxon>
        <taxon>Pezizomycotina</taxon>
        <taxon>Sordariomycetes</taxon>
        <taxon>Hypocreomycetidae</taxon>
        <taxon>Hypocreales</taxon>
        <taxon>Hypocreaceae</taxon>
        <taxon>Trichoderma</taxon>
    </lineage>
</organism>
<feature type="compositionally biased region" description="Polar residues" evidence="1">
    <location>
        <begin position="85"/>
        <end position="114"/>
    </location>
</feature>
<evidence type="ECO:0000313" key="2">
    <source>
        <dbReference type="EMBL" id="QYT06204.1"/>
    </source>
</evidence>
<accession>A0A8G0PRI1</accession>
<gene>
    <name evidence="2" type="ORF">H0G86_013066</name>
</gene>
<dbReference type="Proteomes" id="UP000826661">
    <property type="component" value="Chromosome VII"/>
</dbReference>
<dbReference type="AlphaFoldDB" id="A0A8G0PRI1"/>
<evidence type="ECO:0000256" key="1">
    <source>
        <dbReference type="SAM" id="MobiDB-lite"/>
    </source>
</evidence>
<feature type="compositionally biased region" description="Basic and acidic residues" evidence="1">
    <location>
        <begin position="145"/>
        <end position="155"/>
    </location>
</feature>
<protein>
    <submittedName>
        <fullName evidence="2">Uncharacterized protein</fullName>
    </submittedName>
</protein>
<keyword evidence="3" id="KW-1185">Reference proteome</keyword>